<reference evidence="1 2" key="1">
    <citation type="submission" date="2018-05" db="EMBL/GenBank/DDBJ databases">
        <title>Streptomyces venezuelae.</title>
        <authorList>
            <person name="Kim W."/>
            <person name="Lee N."/>
            <person name="Cho B.-K."/>
        </authorList>
    </citation>
    <scope>NUCLEOTIDE SEQUENCE [LARGE SCALE GENOMIC DNA]</scope>
    <source>
        <strain evidence="1 2">ATCC 21782</strain>
    </source>
</reference>
<evidence type="ECO:0000313" key="2">
    <source>
        <dbReference type="Proteomes" id="UP000325211"/>
    </source>
</evidence>
<dbReference type="EMBL" id="CP029190">
    <property type="protein sequence ID" value="QES48401.1"/>
    <property type="molecule type" value="Genomic_DNA"/>
</dbReference>
<accession>A0A5P2D501</accession>
<name>A0A5P2D501_STRVZ</name>
<sequence>MTSQVRITVGHAVGADGTESLHDEVAVLREDLLLLDVERVGHPEAGPAPAGTRGAAAELGNVLLVTLPPALPLLESLVRAVRNWLGRAGDARSVVLEIDGNRLELTGIRSEEQRRLTEVWIARCTEKTGGREHEREES</sequence>
<proteinExistence type="predicted"/>
<dbReference type="Proteomes" id="UP000325211">
    <property type="component" value="Chromosome"/>
</dbReference>
<evidence type="ECO:0000313" key="1">
    <source>
        <dbReference type="EMBL" id="QES48401.1"/>
    </source>
</evidence>
<protein>
    <submittedName>
        <fullName evidence="1">Uncharacterized protein</fullName>
    </submittedName>
</protein>
<gene>
    <name evidence="1" type="ORF">DEJ50_11775</name>
</gene>
<organism evidence="1 2">
    <name type="scientific">Streptomyces venezuelae</name>
    <dbReference type="NCBI Taxonomy" id="54571"/>
    <lineage>
        <taxon>Bacteria</taxon>
        <taxon>Bacillati</taxon>
        <taxon>Actinomycetota</taxon>
        <taxon>Actinomycetes</taxon>
        <taxon>Kitasatosporales</taxon>
        <taxon>Streptomycetaceae</taxon>
        <taxon>Streptomyces</taxon>
    </lineage>
</organism>
<dbReference type="AlphaFoldDB" id="A0A5P2D501"/>